<dbReference type="InterPro" id="IPR027469">
    <property type="entry name" value="Cation_efflux_TMD_sf"/>
</dbReference>
<reference evidence="5 8" key="1">
    <citation type="submission" date="2015-01" db="EMBL/GenBank/DDBJ databases">
        <title>Vibrio sp. C1 JCM 19231 whole genome shotgun sequence.</title>
        <authorList>
            <person name="Sawabe T."/>
            <person name="Meirelles P."/>
            <person name="Feng G."/>
            <person name="Sayaka M."/>
            <person name="Hattori M."/>
            <person name="Ohkuma M."/>
        </authorList>
    </citation>
    <scope>NUCLEOTIDE SEQUENCE [LARGE SCALE GENOMIC DNA]</scope>
    <source>
        <strain evidence="8">JCM 19231</strain>
        <strain evidence="5">JCM19231</strain>
    </source>
</reference>
<keyword evidence="8" id="KW-1185">Reference proteome</keyword>
<gene>
    <name evidence="5" type="ORF">JCM19231_3210</name>
    <name evidence="6" type="ORF">JCM19241_1488</name>
</gene>
<evidence type="ECO:0000313" key="6">
    <source>
        <dbReference type="EMBL" id="GAM75145.1"/>
    </source>
</evidence>
<dbReference type="Proteomes" id="UP000031671">
    <property type="component" value="Unassembled WGS sequence"/>
</dbReference>
<keyword evidence="2" id="KW-0812">Transmembrane</keyword>
<dbReference type="SUPFAM" id="SSF161111">
    <property type="entry name" value="Cation efflux protein transmembrane domain-like"/>
    <property type="match status" value="1"/>
</dbReference>
<keyword evidence="4" id="KW-0472">Membrane</keyword>
<dbReference type="GO" id="GO:0016020">
    <property type="term" value="C:membrane"/>
    <property type="evidence" value="ECO:0007669"/>
    <property type="project" value="UniProtKB-SubCell"/>
</dbReference>
<proteinExistence type="predicted"/>
<dbReference type="STRING" id="1481914.JCM19241_1488"/>
<comment type="caution">
    <text evidence="5">The sequence shown here is derived from an EMBL/GenBank/DDBJ whole genome shotgun (WGS) entry which is preliminary data.</text>
</comment>
<reference evidence="6 7" key="2">
    <citation type="submission" date="2015-01" db="EMBL/GenBank/DDBJ databases">
        <title>Vibrio sp. C94 JCM 19241 whole genome shotgun sequence.</title>
        <authorList>
            <person name="Sawabe T."/>
            <person name="Meirelles P."/>
            <person name="Feng G."/>
            <person name="Sayaka M."/>
            <person name="Hattori M."/>
            <person name="Ohkuma M."/>
        </authorList>
    </citation>
    <scope>NUCLEOTIDE SEQUENCE [LARGE SCALE GENOMIC DNA]</scope>
    <source>
        <strain evidence="7">JCM 19241</strain>
        <strain evidence="6">JCM19241</strain>
    </source>
</reference>
<dbReference type="Gene3D" id="1.20.1510.10">
    <property type="entry name" value="Cation efflux protein transmembrane domain"/>
    <property type="match status" value="1"/>
</dbReference>
<comment type="subcellular location">
    <subcellularLocation>
        <location evidence="1">Membrane</location>
        <topology evidence="1">Multi-pass membrane protein</topology>
    </subcellularLocation>
</comment>
<organism evidence="5 8">
    <name type="scientific">Vibrio ishigakensis</name>
    <dbReference type="NCBI Taxonomy" id="1481914"/>
    <lineage>
        <taxon>Bacteria</taxon>
        <taxon>Pseudomonadati</taxon>
        <taxon>Pseudomonadota</taxon>
        <taxon>Gammaproteobacteria</taxon>
        <taxon>Vibrionales</taxon>
        <taxon>Vibrionaceae</taxon>
        <taxon>Vibrio</taxon>
    </lineage>
</organism>
<dbReference type="Proteomes" id="UP000031666">
    <property type="component" value="Unassembled WGS sequence"/>
</dbReference>
<accession>A0A0B8Q658</accession>
<name>A0A0B8NYI8_9VIBR</name>
<keyword evidence="3" id="KW-1133">Transmembrane helix</keyword>
<evidence type="ECO:0000256" key="1">
    <source>
        <dbReference type="ARBA" id="ARBA00004141"/>
    </source>
</evidence>
<protein>
    <submittedName>
        <fullName evidence="5">Uncharacterized protein</fullName>
    </submittedName>
</protein>
<dbReference type="AlphaFoldDB" id="A0A0B8NYI8"/>
<evidence type="ECO:0000256" key="3">
    <source>
        <dbReference type="ARBA" id="ARBA00022989"/>
    </source>
</evidence>
<dbReference type="EMBL" id="BBRZ01000119">
    <property type="protein sequence ID" value="GAM59021.1"/>
    <property type="molecule type" value="Genomic_DNA"/>
</dbReference>
<evidence type="ECO:0000256" key="4">
    <source>
        <dbReference type="ARBA" id="ARBA00023136"/>
    </source>
</evidence>
<evidence type="ECO:0000313" key="7">
    <source>
        <dbReference type="Proteomes" id="UP000031666"/>
    </source>
</evidence>
<evidence type="ECO:0000256" key="2">
    <source>
        <dbReference type="ARBA" id="ARBA00022692"/>
    </source>
</evidence>
<reference evidence="7 8" key="3">
    <citation type="submission" date="2015-01" db="EMBL/GenBank/DDBJ databases">
        <authorList>
            <consortium name="NBRP consortium"/>
            <person name="Sawabe T."/>
            <person name="Meirelles P."/>
            <person name="Feng G."/>
            <person name="Sayaka M."/>
            <person name="Hattori M."/>
            <person name="Ohkuma M."/>
        </authorList>
    </citation>
    <scope>NUCLEOTIDE SEQUENCE [LARGE SCALE GENOMIC DNA]</scope>
    <source>
        <strain evidence="8">JCM 19231</strain>
        <strain evidence="7">JCM 19241</strain>
        <strain evidence="5">JCM19231</strain>
        <strain evidence="6">JCM19241</strain>
    </source>
</reference>
<accession>A0A0B8NYI8</accession>
<evidence type="ECO:0000313" key="5">
    <source>
        <dbReference type="EMBL" id="GAM59021.1"/>
    </source>
</evidence>
<evidence type="ECO:0000313" key="8">
    <source>
        <dbReference type="Proteomes" id="UP000031671"/>
    </source>
</evidence>
<sequence>MLLLTVTTMVVEISAGIAYGSMALLADGWHMAPTPPHFV</sequence>
<dbReference type="EMBL" id="BBSC01000003">
    <property type="protein sequence ID" value="GAM75145.1"/>
    <property type="molecule type" value="Genomic_DNA"/>
</dbReference>